<dbReference type="Pfam" id="PF13416">
    <property type="entry name" value="SBP_bac_8"/>
    <property type="match status" value="1"/>
</dbReference>
<feature type="chain" id="PRO_5046366046" evidence="4">
    <location>
        <begin position="25"/>
        <end position="433"/>
    </location>
</feature>
<evidence type="ECO:0000313" key="6">
    <source>
        <dbReference type="Proteomes" id="UP000663452"/>
    </source>
</evidence>
<dbReference type="Proteomes" id="UP000663452">
    <property type="component" value="Chromosome"/>
</dbReference>
<dbReference type="PANTHER" id="PTHR30061">
    <property type="entry name" value="MALTOSE-BINDING PERIPLASMIC PROTEIN"/>
    <property type="match status" value="1"/>
</dbReference>
<organism evidence="5 6">
    <name type="scientific">Paenibacillus tianjinensis</name>
    <dbReference type="NCBI Taxonomy" id="2810347"/>
    <lineage>
        <taxon>Bacteria</taxon>
        <taxon>Bacillati</taxon>
        <taxon>Bacillota</taxon>
        <taxon>Bacilli</taxon>
        <taxon>Bacillales</taxon>
        <taxon>Paenibacillaceae</taxon>
        <taxon>Paenibacillus</taxon>
    </lineage>
</organism>
<protein>
    <submittedName>
        <fullName evidence="5">Maltose ABC transporter substrate-binding protein</fullName>
    </submittedName>
</protein>
<evidence type="ECO:0000256" key="3">
    <source>
        <dbReference type="ARBA" id="ARBA00022729"/>
    </source>
</evidence>
<evidence type="ECO:0000313" key="5">
    <source>
        <dbReference type="EMBL" id="QSF46218.1"/>
    </source>
</evidence>
<gene>
    <name evidence="5" type="ORF">JRJ22_06335</name>
</gene>
<dbReference type="Gene3D" id="3.40.190.10">
    <property type="entry name" value="Periplasmic binding protein-like II"/>
    <property type="match status" value="2"/>
</dbReference>
<accession>A0ABX7LFU7</accession>
<dbReference type="RefSeq" id="WP_206103712.1">
    <property type="nucleotide sequence ID" value="NZ_CP070969.1"/>
</dbReference>
<evidence type="ECO:0000256" key="4">
    <source>
        <dbReference type="SAM" id="SignalP"/>
    </source>
</evidence>
<comment type="similarity">
    <text evidence="1">Belongs to the bacterial solute-binding protein 1 family.</text>
</comment>
<dbReference type="InterPro" id="IPR006059">
    <property type="entry name" value="SBP"/>
</dbReference>
<reference evidence="5 6" key="1">
    <citation type="submission" date="2021-02" db="EMBL/GenBank/DDBJ databases">
        <title>Paenibacillus tianjinensis sp. nov.</title>
        <authorList>
            <person name="Liu H."/>
        </authorList>
    </citation>
    <scope>NUCLEOTIDE SEQUENCE [LARGE SCALE GENOMIC DNA]</scope>
    <source>
        <strain evidence="5 6">TB2019</strain>
    </source>
</reference>
<proteinExistence type="inferred from homology"/>
<keyword evidence="2" id="KW-0813">Transport</keyword>
<dbReference type="SUPFAM" id="SSF53850">
    <property type="entry name" value="Periplasmic binding protein-like II"/>
    <property type="match status" value="1"/>
</dbReference>
<dbReference type="CDD" id="cd13586">
    <property type="entry name" value="PBP2_Maltose_binding_like"/>
    <property type="match status" value="1"/>
</dbReference>
<dbReference type="PROSITE" id="PS51257">
    <property type="entry name" value="PROKAR_LIPOPROTEIN"/>
    <property type="match status" value="1"/>
</dbReference>
<feature type="signal peptide" evidence="4">
    <location>
        <begin position="1"/>
        <end position="24"/>
    </location>
</feature>
<dbReference type="PANTHER" id="PTHR30061:SF50">
    <property type="entry name" value="MALTOSE_MALTODEXTRIN-BINDING PERIPLASMIC PROTEIN"/>
    <property type="match status" value="1"/>
</dbReference>
<name>A0ABX7LFU7_9BACL</name>
<evidence type="ECO:0000256" key="2">
    <source>
        <dbReference type="ARBA" id="ARBA00022448"/>
    </source>
</evidence>
<keyword evidence="6" id="KW-1185">Reference proteome</keyword>
<keyword evidence="3 4" id="KW-0732">Signal</keyword>
<sequence length="433" mass="47938">MKLGKFNILLIAIIFMFGTVACSAKQTTESNPQSAEQANTINETTANADELTPEPGAKLLVWDGKDGLPFLTEIAKQFTEQYNIPVEVQEQGAPEQMTKMKTDGPAGLASDLLVLPHDNLSEAVAGGFVLPNDFFEEETKAEFQETAVNAVTKDGILYGYPRNMETYALFYNKELVKESDLNSWDDIIRFSKTYNDVGAKKYGFMMQLNNFYFAYPFFSGYDGYVFGDNNTNPEDIGLNNAGAVEAMKYFQAMREILPMEAADATGDVKTALFQEGKLAINLDGVWNIGNFSKLPFEVGMVPLPKFPNGKVPNTFAGVKAYYVSAYSKYPNAAKLFARYVTTKEALLKNFEVTGFIPARKGLENEAAIKDNAMVSGAIQQFEHSIAMPSIFEMQQVWAPMANALELIWKGEDPQKTLDNAVKSIKEGIATLHQ</sequence>
<evidence type="ECO:0000256" key="1">
    <source>
        <dbReference type="ARBA" id="ARBA00008520"/>
    </source>
</evidence>
<dbReference type="EMBL" id="CP070969">
    <property type="protein sequence ID" value="QSF46218.1"/>
    <property type="molecule type" value="Genomic_DNA"/>
</dbReference>